<feature type="compositionally biased region" description="Acidic residues" evidence="1">
    <location>
        <begin position="29"/>
        <end position="42"/>
    </location>
</feature>
<accession>A0ABU6TVP5</accession>
<proteinExistence type="predicted"/>
<dbReference type="EMBL" id="JASCZI010092148">
    <property type="protein sequence ID" value="MED6151953.1"/>
    <property type="molecule type" value="Genomic_DNA"/>
</dbReference>
<evidence type="ECO:0000313" key="2">
    <source>
        <dbReference type="EMBL" id="MED6151953.1"/>
    </source>
</evidence>
<comment type="caution">
    <text evidence="2">The sequence shown here is derived from an EMBL/GenBank/DDBJ whole genome shotgun (WGS) entry which is preliminary data.</text>
</comment>
<evidence type="ECO:0000256" key="1">
    <source>
        <dbReference type="SAM" id="MobiDB-lite"/>
    </source>
</evidence>
<sequence>MVCMHPRHAEAHRCVRQQCICTHQVPEPEREEEAEDMEEDPKDDPVEAPQAAGIEEEENAAEEGVCVEDDFADYWALVRSDSENSVENDYCFAGNTALAVSFVGSCIGPPSAGN</sequence>
<dbReference type="Proteomes" id="UP001341840">
    <property type="component" value="Unassembled WGS sequence"/>
</dbReference>
<evidence type="ECO:0000313" key="3">
    <source>
        <dbReference type="Proteomes" id="UP001341840"/>
    </source>
</evidence>
<keyword evidence="3" id="KW-1185">Reference proteome</keyword>
<feature type="region of interest" description="Disordered" evidence="1">
    <location>
        <begin position="25"/>
        <end position="49"/>
    </location>
</feature>
<protein>
    <submittedName>
        <fullName evidence="2">Uncharacterized protein</fullName>
    </submittedName>
</protein>
<reference evidence="2 3" key="1">
    <citation type="journal article" date="2023" name="Plants (Basel)">
        <title>Bridging the Gap: Combining Genomics and Transcriptomics Approaches to Understand Stylosanthes scabra, an Orphan Legume from the Brazilian Caatinga.</title>
        <authorList>
            <person name="Ferreira-Neto J.R.C."/>
            <person name="da Silva M.D."/>
            <person name="Binneck E."/>
            <person name="de Melo N.F."/>
            <person name="da Silva R.H."/>
            <person name="de Melo A.L.T.M."/>
            <person name="Pandolfi V."/>
            <person name="Bustamante F.O."/>
            <person name="Brasileiro-Vidal A.C."/>
            <person name="Benko-Iseppon A.M."/>
        </authorList>
    </citation>
    <scope>NUCLEOTIDE SEQUENCE [LARGE SCALE GENOMIC DNA]</scope>
    <source>
        <tissue evidence="2">Leaves</tissue>
    </source>
</reference>
<gene>
    <name evidence="2" type="ORF">PIB30_087223</name>
</gene>
<name>A0ABU6TVP5_9FABA</name>
<organism evidence="2 3">
    <name type="scientific">Stylosanthes scabra</name>
    <dbReference type="NCBI Taxonomy" id="79078"/>
    <lineage>
        <taxon>Eukaryota</taxon>
        <taxon>Viridiplantae</taxon>
        <taxon>Streptophyta</taxon>
        <taxon>Embryophyta</taxon>
        <taxon>Tracheophyta</taxon>
        <taxon>Spermatophyta</taxon>
        <taxon>Magnoliopsida</taxon>
        <taxon>eudicotyledons</taxon>
        <taxon>Gunneridae</taxon>
        <taxon>Pentapetalae</taxon>
        <taxon>rosids</taxon>
        <taxon>fabids</taxon>
        <taxon>Fabales</taxon>
        <taxon>Fabaceae</taxon>
        <taxon>Papilionoideae</taxon>
        <taxon>50 kb inversion clade</taxon>
        <taxon>dalbergioids sensu lato</taxon>
        <taxon>Dalbergieae</taxon>
        <taxon>Pterocarpus clade</taxon>
        <taxon>Stylosanthes</taxon>
    </lineage>
</organism>